<dbReference type="Pfam" id="PF03781">
    <property type="entry name" value="FGE-sulfatase"/>
    <property type="match status" value="1"/>
</dbReference>
<feature type="chain" id="PRO_5009528604" description="PKD domain-containing protein" evidence="1">
    <location>
        <begin position="21"/>
        <end position="1022"/>
    </location>
</feature>
<dbReference type="InterPro" id="IPR000601">
    <property type="entry name" value="PKD_dom"/>
</dbReference>
<protein>
    <recommendedName>
        <fullName evidence="2">PKD domain-containing protein</fullName>
    </recommendedName>
</protein>
<evidence type="ECO:0000313" key="3">
    <source>
        <dbReference type="EMBL" id="OGK03957.1"/>
    </source>
</evidence>
<dbReference type="InterPro" id="IPR035986">
    <property type="entry name" value="PKD_dom_sf"/>
</dbReference>
<dbReference type="Proteomes" id="UP000179243">
    <property type="component" value="Unassembled WGS sequence"/>
</dbReference>
<dbReference type="SUPFAM" id="SSF49299">
    <property type="entry name" value="PKD domain"/>
    <property type="match status" value="1"/>
</dbReference>
<feature type="domain" description="PKD" evidence="2">
    <location>
        <begin position="804"/>
        <end position="863"/>
    </location>
</feature>
<proteinExistence type="predicted"/>
<feature type="signal peptide" evidence="1">
    <location>
        <begin position="1"/>
        <end position="20"/>
    </location>
</feature>
<dbReference type="SUPFAM" id="SSF56436">
    <property type="entry name" value="C-type lectin-like"/>
    <property type="match status" value="1"/>
</dbReference>
<keyword evidence="1" id="KW-0732">Signal</keyword>
<dbReference type="InterPro" id="IPR022409">
    <property type="entry name" value="PKD/Chitinase_dom"/>
</dbReference>
<dbReference type="PROSITE" id="PS50093">
    <property type="entry name" value="PKD"/>
    <property type="match status" value="1"/>
</dbReference>
<dbReference type="SMART" id="SM00089">
    <property type="entry name" value="PKD"/>
    <property type="match status" value="1"/>
</dbReference>
<evidence type="ECO:0000259" key="2">
    <source>
        <dbReference type="PROSITE" id="PS50093"/>
    </source>
</evidence>
<gene>
    <name evidence="3" type="ORF">A2519_04505</name>
</gene>
<dbReference type="Gene3D" id="3.90.1580.10">
    <property type="entry name" value="paralog of FGE (formylglycine-generating enzyme)"/>
    <property type="match status" value="1"/>
</dbReference>
<dbReference type="InterPro" id="IPR059177">
    <property type="entry name" value="GH29D-like_dom"/>
</dbReference>
<reference evidence="3 4" key="1">
    <citation type="journal article" date="2016" name="Nat. Commun.">
        <title>Thousands of microbial genomes shed light on interconnected biogeochemical processes in an aquifer system.</title>
        <authorList>
            <person name="Anantharaman K."/>
            <person name="Brown C.T."/>
            <person name="Hug L.A."/>
            <person name="Sharon I."/>
            <person name="Castelle C.J."/>
            <person name="Probst A.J."/>
            <person name="Thomas B.C."/>
            <person name="Singh A."/>
            <person name="Wilkins M.J."/>
            <person name="Karaoz U."/>
            <person name="Brodie E.L."/>
            <person name="Williams K.H."/>
            <person name="Hubbard S.S."/>
            <person name="Banfield J.F."/>
        </authorList>
    </citation>
    <scope>NUCLEOTIDE SEQUENCE [LARGE SCALE GENOMIC DNA]</scope>
</reference>
<dbReference type="Pfam" id="PF13290">
    <property type="entry name" value="CHB_HEX_C_1"/>
    <property type="match status" value="7"/>
</dbReference>
<evidence type="ECO:0000256" key="1">
    <source>
        <dbReference type="SAM" id="SignalP"/>
    </source>
</evidence>
<dbReference type="PANTHER" id="PTHR23150:SF19">
    <property type="entry name" value="FORMYLGLYCINE-GENERATING ENZYME"/>
    <property type="match status" value="1"/>
</dbReference>
<comment type="caution">
    <text evidence="3">The sequence shown here is derived from an EMBL/GenBank/DDBJ whole genome shotgun (WGS) entry which is preliminary data.</text>
</comment>
<name>A0A1F7FBU0_UNCRA</name>
<evidence type="ECO:0000313" key="4">
    <source>
        <dbReference type="Proteomes" id="UP000179243"/>
    </source>
</evidence>
<accession>A0A1F7FBU0</accession>
<dbReference type="InterPro" id="IPR016187">
    <property type="entry name" value="CTDL_fold"/>
</dbReference>
<dbReference type="Gene3D" id="2.60.40.10">
    <property type="entry name" value="Immunoglobulins"/>
    <property type="match status" value="1"/>
</dbReference>
<sequence>MRISKFCVLIGLLLQASVISQVVPGMVDTISPTVRVNYPSGTYTSLLRVEFETSEPATVFYTTNNSPPTEKSPAYSGLVTLSTEGKTVLRYIAIDMVGNRSPEYSQAYEIDTRSPAVSVFPPGGKFSSLVKVTIQTNEPSRIFYAIDPLGRIDTTVPGLGIQKNVSISQSCTLRVVVRDAAGNTSDKASFAFSIDRDLPVVTTDKQAGVYNTPIPVTLSSDSGVNIFYSFDEFAPLSSFQAYTGPIKLRPGQTVLSYYGRKEVGTRSPVQKTVYIVDIYPPKVTTLVKESKGRRDVTLRSSEKASLLYTLDGSQPTEQSIPYTGPITISPRGVTVLRVFAKDGAGNVSDDFYQKFSYDKIPPKVSFDPKPGLYNRPVQIKIEANEPVTIFYTLDNTMPTANSAEYSAPILLAKDGATVVTFYAMDEADNKTELYSLTYSIDQTPPKVSVKIERDTSNKIFTVTLSAGKGERIYYTLDGSTPTFTSFPCTGPFTVNTGQAVKYIAIDEAGNMTPVREITEIATPRVSARPAGGIFNRPLRIELKANRLGKVFYRINTKTVQRGDFLDYTEPVSLKTNGLFKLEYFSEDSLLNRSTINEETYFIDLIAPEIKIYTQRSQADTTIAVFFQASENVTVYYTIDGSNPTVSPTAKVVCNKYFLSKDKILLKPTENMQLSFVGEDIAGNKSEMYQFDINLPTVIPNYPGGSYNEILNVTLTTFNEAAVYYTLDGSSPTEHAEIYRKPIPVTRNTTLKYFAIDKYGYRSPVREVVYAIDLPPRPDFRVEADTLIEGMVVQLNADVSVDEESPREALQYRWDFDSDSAWDTKLSAAVKVLHVFKTPGVHLVSLMVQDNAGLTATTTKRVQVIKDCPKDMVSLFDDRRAYCIDRYEYPNTKGTEPLAGVSWVEAVMRCRSAGKTLCSRSQWQQACRGGAGAAYPYGPTYDKKKCNSEGSGFTRSGEYNDCSNGNGVYDLTGNAWEWLLDRNEGYNTIAGGNYYYGKNADCGATFPNLLSAKAGDIGFRCCK</sequence>
<dbReference type="CDD" id="cd00146">
    <property type="entry name" value="PKD"/>
    <property type="match status" value="1"/>
</dbReference>
<dbReference type="InterPro" id="IPR042095">
    <property type="entry name" value="SUMF_sf"/>
</dbReference>
<dbReference type="InterPro" id="IPR051043">
    <property type="entry name" value="Sulfatase_Mod_Factor_Kinase"/>
</dbReference>
<dbReference type="EMBL" id="MFYX01000078">
    <property type="protein sequence ID" value="OGK03957.1"/>
    <property type="molecule type" value="Genomic_DNA"/>
</dbReference>
<dbReference type="InterPro" id="IPR013783">
    <property type="entry name" value="Ig-like_fold"/>
</dbReference>
<dbReference type="AlphaFoldDB" id="A0A1F7FBU0"/>
<dbReference type="GO" id="GO:0120147">
    <property type="term" value="F:formylglycine-generating oxidase activity"/>
    <property type="evidence" value="ECO:0007669"/>
    <property type="project" value="TreeGrafter"/>
</dbReference>
<dbReference type="Pfam" id="PF18911">
    <property type="entry name" value="PKD_4"/>
    <property type="match status" value="1"/>
</dbReference>
<dbReference type="PANTHER" id="PTHR23150">
    <property type="entry name" value="SULFATASE MODIFYING FACTOR 1, 2"/>
    <property type="match status" value="1"/>
</dbReference>
<organism evidence="3 4">
    <name type="scientific">Candidatus Raymondbacteria bacterium RIFOXYD12_FULL_49_13</name>
    <dbReference type="NCBI Taxonomy" id="1817890"/>
    <lineage>
        <taxon>Bacteria</taxon>
        <taxon>Raymondiibacteriota</taxon>
    </lineage>
</organism>
<dbReference type="InterPro" id="IPR005532">
    <property type="entry name" value="SUMF_dom"/>
</dbReference>